<name>A0A250X4D1_9CHLO</name>
<reference evidence="3 4" key="1">
    <citation type="submission" date="2017-08" db="EMBL/GenBank/DDBJ databases">
        <title>Acidophilic green algal genome provides insights into adaptation to an acidic environment.</title>
        <authorList>
            <person name="Hirooka S."/>
            <person name="Hirose Y."/>
            <person name="Kanesaki Y."/>
            <person name="Higuchi S."/>
            <person name="Fujiwara T."/>
            <person name="Onuma R."/>
            <person name="Era A."/>
            <person name="Ohbayashi R."/>
            <person name="Uzuka A."/>
            <person name="Nozaki H."/>
            <person name="Yoshikawa H."/>
            <person name="Miyagishima S.Y."/>
        </authorList>
    </citation>
    <scope>NUCLEOTIDE SEQUENCE [LARGE SCALE GENOMIC DNA]</scope>
    <source>
        <strain evidence="3 4">NIES-2499</strain>
    </source>
</reference>
<proteinExistence type="predicted"/>
<feature type="compositionally biased region" description="Low complexity" evidence="1">
    <location>
        <begin position="400"/>
        <end position="419"/>
    </location>
</feature>
<dbReference type="AlphaFoldDB" id="A0A250X4D1"/>
<evidence type="ECO:0000313" key="4">
    <source>
        <dbReference type="Proteomes" id="UP000232323"/>
    </source>
</evidence>
<feature type="region of interest" description="Disordered" evidence="1">
    <location>
        <begin position="355"/>
        <end position="439"/>
    </location>
</feature>
<gene>
    <name evidence="3" type="ORF">CEUSTIGMA_g5363.t1</name>
</gene>
<protein>
    <submittedName>
        <fullName evidence="3">Uncharacterized protein</fullName>
    </submittedName>
</protein>
<feature type="region of interest" description="Disordered" evidence="1">
    <location>
        <begin position="460"/>
        <end position="483"/>
    </location>
</feature>
<organism evidence="3 4">
    <name type="scientific">Chlamydomonas eustigma</name>
    <dbReference type="NCBI Taxonomy" id="1157962"/>
    <lineage>
        <taxon>Eukaryota</taxon>
        <taxon>Viridiplantae</taxon>
        <taxon>Chlorophyta</taxon>
        <taxon>core chlorophytes</taxon>
        <taxon>Chlorophyceae</taxon>
        <taxon>CS clade</taxon>
        <taxon>Chlamydomonadales</taxon>
        <taxon>Chlamydomonadaceae</taxon>
        <taxon>Chlamydomonas</taxon>
    </lineage>
</organism>
<comment type="caution">
    <text evidence="3">The sequence shown here is derived from an EMBL/GenBank/DDBJ whole genome shotgun (WGS) entry which is preliminary data.</text>
</comment>
<feature type="region of interest" description="Disordered" evidence="1">
    <location>
        <begin position="548"/>
        <end position="582"/>
    </location>
</feature>
<feature type="compositionally biased region" description="Polar residues" evidence="1">
    <location>
        <begin position="360"/>
        <end position="385"/>
    </location>
</feature>
<feature type="compositionally biased region" description="Gly residues" evidence="1">
    <location>
        <begin position="548"/>
        <end position="558"/>
    </location>
</feature>
<keyword evidence="2" id="KW-0472">Membrane</keyword>
<dbReference type="Proteomes" id="UP000232323">
    <property type="component" value="Unassembled WGS sequence"/>
</dbReference>
<evidence type="ECO:0000313" key="3">
    <source>
        <dbReference type="EMBL" id="GAX77921.1"/>
    </source>
</evidence>
<evidence type="ECO:0000256" key="2">
    <source>
        <dbReference type="SAM" id="Phobius"/>
    </source>
</evidence>
<keyword evidence="2" id="KW-0812">Transmembrane</keyword>
<dbReference type="EMBL" id="BEGY01000028">
    <property type="protein sequence ID" value="GAX77921.1"/>
    <property type="molecule type" value="Genomic_DNA"/>
</dbReference>
<sequence length="605" mass="64372">MHKMSNSSSTGQHGGGDEALGWWMPGTSGDVKIAVFVILIVVLVLLILAISFVVRKLRRKEGVMVLMRKNVAVPEATYQSQKRGSALPQSEWEIAESQMAYRVAAGVTPTKKHPNDMASSTLERSSASLAELGLMNHDVQDSSSMTHVRYQDSHRREDAGFSTRGNVLNVNKGAETQVSDAASSDSGDLIETPTRESKLETMERPLIRRHSPSQQSSQINRSLWVGDLPRVLEDRGPSLELEHHTPEPIEAASKACPSDQSISCSAESPSLLIPCNTWMEAAAHISMQRAEARLHASASAETPLYGAGSGSQDVERRLRAAYLEALGLTDSAEIVQPRRPLGAFLTLRPSAPHRPALSPNLFQDDSGGSFSASQNTSLESGTSNNVRDESDKTGPQTILASTASPLSQQPSSQSSSALPGHNPPSASPNSQYTEAGNYLAGQSHGPTYLAPTAAYMVSSQLAPPSRSTDFSGRPSPHTATPQRAAAVVAGPLSLLGMSSSRRNQVPQQHSLYGGQPYEVFKRTSQSGPVPAASMSSLYAGSGGVKPFGRGLGIGGGGSRHSRSSSRDDGSRGLAAPVSAPVRVSSYHEIEEKMTHNPLWNEATNS</sequence>
<feature type="transmembrane region" description="Helical" evidence="2">
    <location>
        <begin position="33"/>
        <end position="54"/>
    </location>
</feature>
<keyword evidence="2" id="KW-1133">Transmembrane helix</keyword>
<accession>A0A250X4D1</accession>
<evidence type="ECO:0000256" key="1">
    <source>
        <dbReference type="SAM" id="MobiDB-lite"/>
    </source>
</evidence>
<keyword evidence="4" id="KW-1185">Reference proteome</keyword>
<feature type="compositionally biased region" description="Polar residues" evidence="1">
    <location>
        <begin position="460"/>
        <end position="470"/>
    </location>
</feature>